<reference evidence="5" key="1">
    <citation type="submission" date="2016-10" db="EMBL/GenBank/DDBJ databases">
        <authorList>
            <person name="Varghese N."/>
            <person name="Submissions S."/>
        </authorList>
    </citation>
    <scope>NUCLEOTIDE SEQUENCE [LARGE SCALE GENOMIC DNA]</scope>
    <source>
        <strain evidence="5">DSM 23920</strain>
    </source>
</reference>
<comment type="cofactor">
    <cofactor evidence="1">
        <name>Ca(2+)</name>
        <dbReference type="ChEBI" id="CHEBI:29108"/>
    </cofactor>
</comment>
<dbReference type="InterPro" id="IPR014718">
    <property type="entry name" value="GH-type_carb-bd"/>
</dbReference>
<accession>A0A1H4C401</accession>
<dbReference type="AlphaFoldDB" id="A0A1H4C401"/>
<evidence type="ECO:0000256" key="1">
    <source>
        <dbReference type="ARBA" id="ARBA00001913"/>
    </source>
</evidence>
<evidence type="ECO:0000313" key="5">
    <source>
        <dbReference type="Proteomes" id="UP000199656"/>
    </source>
</evidence>
<dbReference type="CDD" id="cd01081">
    <property type="entry name" value="Aldose_epim"/>
    <property type="match status" value="1"/>
</dbReference>
<name>A0A1H4C401_9BACT</name>
<dbReference type="OrthoDB" id="9808779at2"/>
<dbReference type="GO" id="GO:0004034">
    <property type="term" value="F:aldose 1-epimerase activity"/>
    <property type="evidence" value="ECO:0007669"/>
    <property type="project" value="TreeGrafter"/>
</dbReference>
<dbReference type="InterPro" id="IPR008183">
    <property type="entry name" value="Aldose_1/G6P_1-epimerase"/>
</dbReference>
<comment type="subunit">
    <text evidence="2">Monomer.</text>
</comment>
<dbReference type="GO" id="GO:0030246">
    <property type="term" value="F:carbohydrate binding"/>
    <property type="evidence" value="ECO:0007669"/>
    <property type="project" value="InterPro"/>
</dbReference>
<keyword evidence="3" id="KW-0106">Calcium</keyword>
<dbReference type="EMBL" id="FNRL01000009">
    <property type="protein sequence ID" value="SEA55088.1"/>
    <property type="molecule type" value="Genomic_DNA"/>
</dbReference>
<evidence type="ECO:0000256" key="2">
    <source>
        <dbReference type="ARBA" id="ARBA00011245"/>
    </source>
</evidence>
<dbReference type="PANTHER" id="PTHR10091:SF0">
    <property type="entry name" value="GALACTOSE MUTAROTASE"/>
    <property type="match status" value="1"/>
</dbReference>
<gene>
    <name evidence="4" type="ORF">SAMN05660909_02439</name>
</gene>
<dbReference type="GO" id="GO:0006006">
    <property type="term" value="P:glucose metabolic process"/>
    <property type="evidence" value="ECO:0007669"/>
    <property type="project" value="TreeGrafter"/>
</dbReference>
<dbReference type="GO" id="GO:0033499">
    <property type="term" value="P:galactose catabolic process via UDP-galactose, Leloir pathway"/>
    <property type="evidence" value="ECO:0007669"/>
    <property type="project" value="TreeGrafter"/>
</dbReference>
<dbReference type="SUPFAM" id="SSF74650">
    <property type="entry name" value="Galactose mutarotase-like"/>
    <property type="match status" value="1"/>
</dbReference>
<dbReference type="InterPro" id="IPR011013">
    <property type="entry name" value="Gal_mutarotase_sf_dom"/>
</dbReference>
<keyword evidence="5" id="KW-1185">Reference proteome</keyword>
<dbReference type="Proteomes" id="UP000199656">
    <property type="component" value="Unassembled WGS sequence"/>
</dbReference>
<dbReference type="RefSeq" id="WP_089761951.1">
    <property type="nucleotide sequence ID" value="NZ_BKAT01000039.1"/>
</dbReference>
<organism evidence="4 5">
    <name type="scientific">Chitinophaga terrae</name>
    <name type="common">ex Kim and Jung 2007</name>
    <dbReference type="NCBI Taxonomy" id="408074"/>
    <lineage>
        <taxon>Bacteria</taxon>
        <taxon>Pseudomonadati</taxon>
        <taxon>Bacteroidota</taxon>
        <taxon>Chitinophagia</taxon>
        <taxon>Chitinophagales</taxon>
        <taxon>Chitinophagaceae</taxon>
        <taxon>Chitinophaga</taxon>
    </lineage>
</organism>
<dbReference type="Pfam" id="PF01263">
    <property type="entry name" value="Aldose_epim"/>
    <property type="match status" value="1"/>
</dbReference>
<evidence type="ECO:0000313" key="4">
    <source>
        <dbReference type="EMBL" id="SEA55088.1"/>
    </source>
</evidence>
<dbReference type="PANTHER" id="PTHR10091">
    <property type="entry name" value="ALDOSE-1-EPIMERASE"/>
    <property type="match status" value="1"/>
</dbReference>
<protein>
    <submittedName>
        <fullName evidence="4">Aldose 1-epimerase</fullName>
    </submittedName>
</protein>
<sequence length="321" mass="35724">MKFSIHSFQEAGFDIIALQDTETGTQVEIIPAFGALLHAFKVQQPGGGTLNLIDSYKDLADLKENLRTSFKSVKLSPYACRMKDATYVWEGKTYQIQKNLHPGKAIHGLLYDLPFVVSHQETTNSHAAVTLTHKYDPATDSGYPFAFECLTTISLSAGNELRLHTVILNKSNSAIPVVDGWHPYFTTGTPVDEWILTFASKEMVEFNNELLPTGKLLPFTEFVNGKQLKGVELDNSFILDQSKSQPLANIYDPKKNINIDFYPGEHYPILQIYIPPHRTSMAVENLSGAPDAFNNGIGLVQLAVNESRVFDTRIRITVGMA</sequence>
<proteinExistence type="predicted"/>
<dbReference type="Gene3D" id="2.70.98.10">
    <property type="match status" value="1"/>
</dbReference>
<evidence type="ECO:0000256" key="3">
    <source>
        <dbReference type="ARBA" id="ARBA00022837"/>
    </source>
</evidence>
<dbReference type="STRING" id="408074.SAMN05660909_02439"/>